<keyword evidence="4" id="KW-0479">Metal-binding</keyword>
<keyword evidence="5" id="KW-0547">Nucleotide-binding</keyword>
<evidence type="ECO:0000256" key="6">
    <source>
        <dbReference type="ARBA" id="ARBA00022801"/>
    </source>
</evidence>
<evidence type="ECO:0000256" key="7">
    <source>
        <dbReference type="ARBA" id="ARBA00022806"/>
    </source>
</evidence>
<keyword evidence="9" id="KW-0051">Antiviral defense</keyword>
<evidence type="ECO:0000256" key="9">
    <source>
        <dbReference type="ARBA" id="ARBA00023118"/>
    </source>
</evidence>
<evidence type="ECO:0000256" key="5">
    <source>
        <dbReference type="ARBA" id="ARBA00022741"/>
    </source>
</evidence>
<dbReference type="NCBIfam" id="TIGR01596">
    <property type="entry name" value="cas3_HD"/>
    <property type="match status" value="1"/>
</dbReference>
<keyword evidence="3" id="KW-0540">Nuclease</keyword>
<dbReference type="CDD" id="cd09641">
    <property type="entry name" value="Cas3''_I"/>
    <property type="match status" value="1"/>
</dbReference>
<dbReference type="STRING" id="908809.ABG79_02313"/>
<organism evidence="11 12">
    <name type="scientific">Caloramator mitchellensis</name>
    <dbReference type="NCBI Taxonomy" id="908809"/>
    <lineage>
        <taxon>Bacteria</taxon>
        <taxon>Bacillati</taxon>
        <taxon>Bacillota</taxon>
        <taxon>Clostridia</taxon>
        <taxon>Eubacteriales</taxon>
        <taxon>Clostridiaceae</taxon>
        <taxon>Caloramator</taxon>
    </lineage>
</organism>
<dbReference type="InterPro" id="IPR006483">
    <property type="entry name" value="CRISPR-assoc_Cas3_HD"/>
</dbReference>
<keyword evidence="7 11" id="KW-0347">Helicase</keyword>
<dbReference type="GO" id="GO:0016787">
    <property type="term" value="F:hydrolase activity"/>
    <property type="evidence" value="ECO:0007669"/>
    <property type="project" value="UniProtKB-KW"/>
</dbReference>
<dbReference type="GO" id="GO:0046872">
    <property type="term" value="F:metal ion binding"/>
    <property type="evidence" value="ECO:0007669"/>
    <property type="project" value="UniProtKB-KW"/>
</dbReference>
<dbReference type="PANTHER" id="PTHR47959:SF16">
    <property type="entry name" value="CRISPR-ASSOCIATED NUCLEASE_HELICASE CAS3-RELATED"/>
    <property type="match status" value="1"/>
</dbReference>
<keyword evidence="12" id="KW-1185">Reference proteome</keyword>
<dbReference type="GO" id="GO:0003724">
    <property type="term" value="F:RNA helicase activity"/>
    <property type="evidence" value="ECO:0007669"/>
    <property type="project" value="TreeGrafter"/>
</dbReference>
<dbReference type="Gene3D" id="1.10.3210.30">
    <property type="match status" value="1"/>
</dbReference>
<keyword evidence="6 11" id="KW-0378">Hydrolase</keyword>
<dbReference type="PROSITE" id="PS51643">
    <property type="entry name" value="HD_CAS3"/>
    <property type="match status" value="1"/>
</dbReference>
<evidence type="ECO:0000259" key="10">
    <source>
        <dbReference type="PROSITE" id="PS51643"/>
    </source>
</evidence>
<evidence type="ECO:0000313" key="12">
    <source>
        <dbReference type="Proteomes" id="UP000052015"/>
    </source>
</evidence>
<gene>
    <name evidence="11" type="primary">cas3</name>
    <name evidence="11" type="ORF">ABG79_02313</name>
</gene>
<dbReference type="SUPFAM" id="SSF52540">
    <property type="entry name" value="P-loop containing nucleoside triphosphate hydrolases"/>
    <property type="match status" value="1"/>
</dbReference>
<dbReference type="InterPro" id="IPR027417">
    <property type="entry name" value="P-loop_NTPase"/>
</dbReference>
<dbReference type="PATRIC" id="fig|908809.3.peg.2303"/>
<comment type="similarity">
    <text evidence="1">In the N-terminal section; belongs to the CRISPR-associated nuclease Cas3-HD family.</text>
</comment>
<dbReference type="InterPro" id="IPR054712">
    <property type="entry name" value="Cas3-like_dom"/>
</dbReference>
<evidence type="ECO:0000256" key="2">
    <source>
        <dbReference type="ARBA" id="ARBA00009046"/>
    </source>
</evidence>
<protein>
    <submittedName>
        <fullName evidence="11">CRISPR-associated nuclease/helicase Cas3</fullName>
        <ecNumber evidence="11">3.1.-.-</ecNumber>
    </submittedName>
</protein>
<dbReference type="GO" id="GO:0004518">
    <property type="term" value="F:nuclease activity"/>
    <property type="evidence" value="ECO:0007669"/>
    <property type="project" value="UniProtKB-KW"/>
</dbReference>
<dbReference type="AlphaFoldDB" id="A0A0R3JR08"/>
<dbReference type="Pfam" id="PF00270">
    <property type="entry name" value="DEAD"/>
    <property type="match status" value="1"/>
</dbReference>
<dbReference type="RefSeq" id="WP_057979595.1">
    <property type="nucleotide sequence ID" value="NZ_LKHP01000021.1"/>
</dbReference>
<accession>A0A0R3JR08</accession>
<dbReference type="Proteomes" id="UP000052015">
    <property type="component" value="Unassembled WGS sequence"/>
</dbReference>
<dbReference type="EC" id="3.1.-.-" evidence="11"/>
<comment type="similarity">
    <text evidence="2">In the central section; belongs to the CRISPR-associated helicase Cas3 family.</text>
</comment>
<dbReference type="SMART" id="SM00487">
    <property type="entry name" value="DEXDc"/>
    <property type="match status" value="1"/>
</dbReference>
<evidence type="ECO:0000256" key="3">
    <source>
        <dbReference type="ARBA" id="ARBA00022722"/>
    </source>
</evidence>
<dbReference type="EMBL" id="LKHP01000021">
    <property type="protein sequence ID" value="KRQ85889.1"/>
    <property type="molecule type" value="Genomic_DNA"/>
</dbReference>
<dbReference type="GO" id="GO:0003676">
    <property type="term" value="F:nucleic acid binding"/>
    <property type="evidence" value="ECO:0007669"/>
    <property type="project" value="InterPro"/>
</dbReference>
<comment type="caution">
    <text evidence="11">The sequence shown here is derived from an EMBL/GenBank/DDBJ whole genome shotgun (WGS) entry which is preliminary data.</text>
</comment>
<dbReference type="Gene3D" id="3.40.50.300">
    <property type="entry name" value="P-loop containing nucleotide triphosphate hydrolases"/>
    <property type="match status" value="2"/>
</dbReference>
<dbReference type="InterPro" id="IPR014001">
    <property type="entry name" value="Helicase_ATP-bd"/>
</dbReference>
<reference evidence="11 12" key="1">
    <citation type="submission" date="2015-09" db="EMBL/GenBank/DDBJ databases">
        <title>Draft genome sequence of a Caloramator mitchellensis, a moderate thermophile from the Great Artesian Basin of Australia.</title>
        <authorList>
            <person name="Patel B.K."/>
        </authorList>
    </citation>
    <scope>NUCLEOTIDE SEQUENCE [LARGE SCALE GENOMIC DNA]</scope>
    <source>
        <strain evidence="11 12">VF08</strain>
    </source>
</reference>
<evidence type="ECO:0000256" key="1">
    <source>
        <dbReference type="ARBA" id="ARBA00006847"/>
    </source>
</evidence>
<evidence type="ECO:0000256" key="8">
    <source>
        <dbReference type="ARBA" id="ARBA00022840"/>
    </source>
</evidence>
<proteinExistence type="inferred from homology"/>
<dbReference type="InterPro" id="IPR038257">
    <property type="entry name" value="CRISPR-assoc_Cas3_HD_sf"/>
</dbReference>
<keyword evidence="8" id="KW-0067">ATP-binding</keyword>
<name>A0A0R3JR08_CALMK</name>
<dbReference type="GO" id="GO:0005829">
    <property type="term" value="C:cytosol"/>
    <property type="evidence" value="ECO:0007669"/>
    <property type="project" value="TreeGrafter"/>
</dbReference>
<dbReference type="Pfam" id="PF22590">
    <property type="entry name" value="Cas3-like_C_2"/>
    <property type="match status" value="1"/>
</dbReference>
<dbReference type="NCBIfam" id="TIGR01587">
    <property type="entry name" value="cas3_core"/>
    <property type="match status" value="1"/>
</dbReference>
<dbReference type="GO" id="GO:0005524">
    <property type="term" value="F:ATP binding"/>
    <property type="evidence" value="ECO:0007669"/>
    <property type="project" value="UniProtKB-KW"/>
</dbReference>
<dbReference type="InterPro" id="IPR006474">
    <property type="entry name" value="Helicase_Cas3_CRISPR-ass_core"/>
</dbReference>
<dbReference type="GO" id="GO:0051607">
    <property type="term" value="P:defense response to virus"/>
    <property type="evidence" value="ECO:0007669"/>
    <property type="project" value="UniProtKB-KW"/>
</dbReference>
<feature type="domain" description="HD Cas3-type" evidence="10">
    <location>
        <begin position="5"/>
        <end position="193"/>
    </location>
</feature>
<evidence type="ECO:0000256" key="4">
    <source>
        <dbReference type="ARBA" id="ARBA00022723"/>
    </source>
</evidence>
<evidence type="ECO:0000313" key="11">
    <source>
        <dbReference type="EMBL" id="KRQ85889.1"/>
    </source>
</evidence>
<dbReference type="InterPro" id="IPR011545">
    <property type="entry name" value="DEAD/DEAH_box_helicase_dom"/>
</dbReference>
<dbReference type="PANTHER" id="PTHR47959">
    <property type="entry name" value="ATP-DEPENDENT RNA HELICASE RHLE-RELATED"/>
    <property type="match status" value="1"/>
</dbReference>
<sequence length="713" mass="84128">MIYAKSNPVESLKSHTDYLLKNLTIFKNLYGEEVIRASDFNDIWELLSLSCFYHDLGKLFTPFQNEIRKKIGEPLLQTQFKNEVPHNFLSPSFIDIKALRQKYGENIYKSLAQAIIYHHEKDKDVDFKLIKNIVENDLKKNIENLESEFNNKFININTLYVNELKIENRIRESSNDYRIYVILKGLLNRLDHSASAHVDVEIQPSDSISNITKKYIQDKLKGNLREPQQFCLENRENNIIMIASTGIGKTESALLWIDNSKSFFTLPIRVSINAIYRRVFEDMQFKEAGLLHSSSFEFMKTQGYEDSFEKYEISRQLSYPLNFSTIDQLFTFPFKYRGYEKILATLAYSKVVIDEIQAYSPKIVAAILKGIEMINKFNGKFMIMTATLPNIFVEFLKKRNIEFEFTKFPLDITRHRMRLCEKSIDEDIDIIIEKARDKKVLIIVNTVKRAVEIFEKVRIKFSETNLLHSLFIQEDRLKKEDNIKNYNKPGIWISTQLVEASLDIDFDFLFTELSTLDSLFQRMGRCYRKREYDLGDEPNIFVYPKDASGIGTVYDKDIFIKGIEILKNYDLKLLKEEEKMQMVDELYSRKNLEGSDYLKEFDNAINFLDAVFDYDLEQKDAHKQLREMANVKVIPIEVYEKNILVFENYKKERDFNRKIELFLKIKQLTLDVPYYKVKNALMEVKYVRDIFLVKFKYDNIIGLHVGEEISNFI</sequence>
<dbReference type="OrthoDB" id="9810236at2"/>
<dbReference type="InterPro" id="IPR050079">
    <property type="entry name" value="DEAD_box_RNA_helicase"/>
</dbReference>